<dbReference type="GO" id="GO:0080044">
    <property type="term" value="F:quercetin 7-O-glucosyltransferase activity"/>
    <property type="evidence" value="ECO:0007669"/>
    <property type="project" value="TreeGrafter"/>
</dbReference>
<dbReference type="Gene3D" id="3.40.50.2000">
    <property type="entry name" value="Glycogen Phosphorylase B"/>
    <property type="match status" value="4"/>
</dbReference>
<evidence type="ECO:0000256" key="1">
    <source>
        <dbReference type="ARBA" id="ARBA00009995"/>
    </source>
</evidence>
<dbReference type="EMBL" id="JACXVP010000012">
    <property type="protein sequence ID" value="KAG5573745.1"/>
    <property type="molecule type" value="Genomic_DNA"/>
</dbReference>
<evidence type="ECO:0000313" key="4">
    <source>
        <dbReference type="EMBL" id="KAG5573745.1"/>
    </source>
</evidence>
<keyword evidence="2" id="KW-0808">Transferase</keyword>
<dbReference type="PROSITE" id="PS50222">
    <property type="entry name" value="EF_HAND_2"/>
    <property type="match status" value="1"/>
</dbReference>
<evidence type="ECO:0000256" key="2">
    <source>
        <dbReference type="ARBA" id="ARBA00022679"/>
    </source>
</evidence>
<accession>A0A9J5WDG9</accession>
<evidence type="ECO:0000313" key="5">
    <source>
        <dbReference type="Proteomes" id="UP000824120"/>
    </source>
</evidence>
<dbReference type="InterPro" id="IPR002048">
    <property type="entry name" value="EF_hand_dom"/>
</dbReference>
<dbReference type="Proteomes" id="UP000824120">
    <property type="component" value="Chromosome 12"/>
</dbReference>
<dbReference type="OrthoDB" id="5835829at2759"/>
<dbReference type="Pfam" id="PF00201">
    <property type="entry name" value="UDPGT"/>
    <property type="match status" value="2"/>
</dbReference>
<dbReference type="AlphaFoldDB" id="A0A9J5WDG9"/>
<dbReference type="InterPro" id="IPR011992">
    <property type="entry name" value="EF-hand-dom_pair"/>
</dbReference>
<comment type="similarity">
    <text evidence="1">Belongs to the UDP-glycosyltransferase family.</text>
</comment>
<sequence length="1103" mass="124177">MTVPTATESQEQARARAIDKQEQLCKISRALAVLASASSVSQEREEFLRLVNKEIELYHSMIDEEGTVGEVDAMKAYRAAHDENDHATEHDEVSSALIDKVDSMLQNLEKEIDDVDAKIGNHWQILDRDYDGKVTPEELAAAAMYLKDTLGKEGVQELISNLSKDTEGKIFVEDIVKLGSRVEDARNITSGKSIVQKMEEKSNKSHILVLPLPAQGHINPMVQFSKKLASKGVNKVTLVTIDSISKNMPKESSSINIESIPHDDESPPQNIDKFLEWFHVLVSKNLTKIVEKLSDSVYPVKVLVFDSISTWAIDLAHKLGLKGAAFFTQSCSLSAIYYHMDLETKKVLFDGSHVSLPSLPLLAKEDLPSFIYDTDLYPALSGFVFNQNINFKKADWLFFNTFNALEKEVVDWIRPRYPIKTIGPTIPSMYLDKRLKEDKEYGLSLFKPDSETCMKWLDSREIGSVVYVSFGSFASLDEQQMEELALGLMTSNCYFLWVVRATEKNKLPEEFMSKSSEKGLIVNWCPQLDVLSHRAVGCFFTHCGWNSTLEALSLGVPMVTMPQWSDQPTNAKFISDVWQTGVRVKVGDNGVVNRDEIACSIREVMKEEKGAMLKENAIKWKKLAKEAADEGGSSDKNIEEFSGKSIVQKMEEKSNKSHILVLPIPVQGHINPMVQFSKRLASKGVNKVTLVTIYSISKNMPKESGLINIESIPHDDESPPQNIDPMLEWFHLLVSKNLTKIVEKLSDSEYPVKVLVFDSMATWAIDLAHQLGLKGAAFFTQSCSLSAIYYHMDLEATKVSLDGSDVSLPSLPLLAKEDLPSLIYDTDLYPTLRGLIFSQNINFKKADWLFFNTFNALEKEVVDWIRPRYPIKTIGPTIPSMYLDKRLKDDKEYGLSLFKPNSETCMKWLDSKEIDSVVYVSFGSLASLDEQQMEELALGLIMSKCYFLWVVRATEENKLPEEFMSKLSEKGLMVNWCPQLDVLAHRAVGCFFTHSGWNSTLEALSLGVPMVTMPQWSDQPTNAKFISDVWQTGVRVNVGENGVVNRDEIASSIREVMEEEKGIMLKENAMKWKKLAKEAVDEGGSSDKNIEEFLSNLLNNTKE</sequence>
<reference evidence="4 5" key="1">
    <citation type="submission" date="2020-09" db="EMBL/GenBank/DDBJ databases">
        <title>De no assembly of potato wild relative species, Solanum commersonii.</title>
        <authorList>
            <person name="Cho K."/>
        </authorList>
    </citation>
    <scope>NUCLEOTIDE SEQUENCE [LARGE SCALE GENOMIC DNA]</scope>
    <source>
        <strain evidence="4">LZ3.2</strain>
        <tissue evidence="4">Leaf</tissue>
    </source>
</reference>
<dbReference type="PANTHER" id="PTHR11926:SF1560">
    <property type="entry name" value="UDP-GLYCOSYLTRANSFERASE 74E1-RELATED"/>
    <property type="match status" value="1"/>
</dbReference>
<organism evidence="4 5">
    <name type="scientific">Solanum commersonii</name>
    <name type="common">Commerson's wild potato</name>
    <name type="synonym">Commerson's nightshade</name>
    <dbReference type="NCBI Taxonomy" id="4109"/>
    <lineage>
        <taxon>Eukaryota</taxon>
        <taxon>Viridiplantae</taxon>
        <taxon>Streptophyta</taxon>
        <taxon>Embryophyta</taxon>
        <taxon>Tracheophyta</taxon>
        <taxon>Spermatophyta</taxon>
        <taxon>Magnoliopsida</taxon>
        <taxon>eudicotyledons</taxon>
        <taxon>Gunneridae</taxon>
        <taxon>Pentapetalae</taxon>
        <taxon>asterids</taxon>
        <taxon>lamiids</taxon>
        <taxon>Solanales</taxon>
        <taxon>Solanaceae</taxon>
        <taxon>Solanoideae</taxon>
        <taxon>Solaneae</taxon>
        <taxon>Solanum</taxon>
    </lineage>
</organism>
<dbReference type="PANTHER" id="PTHR11926">
    <property type="entry name" value="GLUCOSYL/GLUCURONOSYL TRANSFERASES"/>
    <property type="match status" value="1"/>
</dbReference>
<dbReference type="SUPFAM" id="SSF53756">
    <property type="entry name" value="UDP-Glycosyltransferase/glycogen phosphorylase"/>
    <property type="match status" value="2"/>
</dbReference>
<dbReference type="CDD" id="cd03784">
    <property type="entry name" value="GT1_Gtf-like"/>
    <property type="match status" value="2"/>
</dbReference>
<dbReference type="GO" id="GO:0080043">
    <property type="term" value="F:quercetin 3-O-glucosyltransferase activity"/>
    <property type="evidence" value="ECO:0007669"/>
    <property type="project" value="TreeGrafter"/>
</dbReference>
<dbReference type="InterPro" id="IPR002213">
    <property type="entry name" value="UDP_glucos_trans"/>
</dbReference>
<name>A0A9J5WDG9_SOLCO</name>
<keyword evidence="5" id="KW-1185">Reference proteome</keyword>
<dbReference type="FunFam" id="3.40.50.2000:FF:000429">
    <property type="entry name" value="Glycosyltransferase"/>
    <property type="match status" value="2"/>
</dbReference>
<protein>
    <recommendedName>
        <fullName evidence="3">EF-hand domain-containing protein</fullName>
    </recommendedName>
</protein>
<feature type="domain" description="EF-hand" evidence="3">
    <location>
        <begin position="114"/>
        <end position="149"/>
    </location>
</feature>
<dbReference type="FunFam" id="3.40.50.2000:FF:000019">
    <property type="entry name" value="Glycosyltransferase"/>
    <property type="match status" value="2"/>
</dbReference>
<comment type="caution">
    <text evidence="4">The sequence shown here is derived from an EMBL/GenBank/DDBJ whole genome shotgun (WGS) entry which is preliminary data.</text>
</comment>
<dbReference type="GO" id="GO:0005509">
    <property type="term" value="F:calcium ion binding"/>
    <property type="evidence" value="ECO:0007669"/>
    <property type="project" value="InterPro"/>
</dbReference>
<dbReference type="InterPro" id="IPR035595">
    <property type="entry name" value="UDP_glycos_trans_CS"/>
</dbReference>
<proteinExistence type="inferred from homology"/>
<dbReference type="PROSITE" id="PS00375">
    <property type="entry name" value="UDPGT"/>
    <property type="match status" value="2"/>
</dbReference>
<dbReference type="Gene3D" id="1.10.238.10">
    <property type="entry name" value="EF-hand"/>
    <property type="match status" value="1"/>
</dbReference>
<gene>
    <name evidence="4" type="ORF">H5410_063511</name>
</gene>
<dbReference type="SUPFAM" id="SSF47473">
    <property type="entry name" value="EF-hand"/>
    <property type="match status" value="1"/>
</dbReference>
<evidence type="ECO:0000259" key="3">
    <source>
        <dbReference type="PROSITE" id="PS50222"/>
    </source>
</evidence>